<comment type="function">
    <text evidence="6">Probable 2-oxoglutarate-dependent dioxygenase that may be involved in glucosinolates biosynthesis. May play a role in the production of aliphatic glucosinolates.</text>
</comment>
<proteinExistence type="inferred from homology"/>
<evidence type="ECO:0000256" key="7">
    <source>
        <dbReference type="RuleBase" id="RU003682"/>
    </source>
</evidence>
<name>A0A2P2MPC6_RHIMU</name>
<evidence type="ECO:0000256" key="3">
    <source>
        <dbReference type="ARBA" id="ARBA00022964"/>
    </source>
</evidence>
<keyword evidence="2 7" id="KW-0479">Metal-binding</keyword>
<dbReference type="EMBL" id="GGEC01051573">
    <property type="protein sequence ID" value="MBX32057.1"/>
    <property type="molecule type" value="Transcribed_RNA"/>
</dbReference>
<evidence type="ECO:0000256" key="4">
    <source>
        <dbReference type="ARBA" id="ARBA00023002"/>
    </source>
</evidence>
<dbReference type="InterPro" id="IPR026992">
    <property type="entry name" value="DIOX_N"/>
</dbReference>
<accession>A0A2P2MPC6</accession>
<dbReference type="InterPro" id="IPR005123">
    <property type="entry name" value="Oxoglu/Fe-dep_dioxygenase_dom"/>
</dbReference>
<dbReference type="FunFam" id="2.60.120.330:FF:000022">
    <property type="entry name" value="Probable 2-oxoglutarate-dependent dioxygenase AOP1.2"/>
    <property type="match status" value="1"/>
</dbReference>
<dbReference type="InterPro" id="IPR044861">
    <property type="entry name" value="IPNS-like_FE2OG_OXY"/>
</dbReference>
<evidence type="ECO:0000256" key="2">
    <source>
        <dbReference type="ARBA" id="ARBA00022723"/>
    </source>
</evidence>
<dbReference type="InterPro" id="IPR027443">
    <property type="entry name" value="IPNS-like_sf"/>
</dbReference>
<dbReference type="Pfam" id="PF03171">
    <property type="entry name" value="2OG-FeII_Oxy"/>
    <property type="match status" value="1"/>
</dbReference>
<evidence type="ECO:0000256" key="1">
    <source>
        <dbReference type="ARBA" id="ARBA00008056"/>
    </source>
</evidence>
<keyword evidence="4 7" id="KW-0560">Oxidoreductase</keyword>
<dbReference type="GO" id="GO:0051213">
    <property type="term" value="F:dioxygenase activity"/>
    <property type="evidence" value="ECO:0007669"/>
    <property type="project" value="UniProtKB-KW"/>
</dbReference>
<organism evidence="9">
    <name type="scientific">Rhizophora mucronata</name>
    <name type="common">Asiatic mangrove</name>
    <dbReference type="NCBI Taxonomy" id="61149"/>
    <lineage>
        <taxon>Eukaryota</taxon>
        <taxon>Viridiplantae</taxon>
        <taxon>Streptophyta</taxon>
        <taxon>Embryophyta</taxon>
        <taxon>Tracheophyta</taxon>
        <taxon>Spermatophyta</taxon>
        <taxon>Magnoliopsida</taxon>
        <taxon>eudicotyledons</taxon>
        <taxon>Gunneridae</taxon>
        <taxon>Pentapetalae</taxon>
        <taxon>rosids</taxon>
        <taxon>fabids</taxon>
        <taxon>Malpighiales</taxon>
        <taxon>Rhizophoraceae</taxon>
        <taxon>Rhizophora</taxon>
    </lineage>
</organism>
<dbReference type="PANTHER" id="PTHR47990">
    <property type="entry name" value="2-OXOGLUTARATE (2OG) AND FE(II)-DEPENDENT OXYGENASE SUPERFAMILY PROTEIN-RELATED"/>
    <property type="match status" value="1"/>
</dbReference>
<comment type="similarity">
    <text evidence="1 7">Belongs to the iron/ascorbate-dependent oxidoreductase family.</text>
</comment>
<sequence>MSSLSPQKLPVVNFSLENFKPGTTSWLTTTKKVIDALETYGCFIAVYDKISLELHNSLFNSLGELFDLPLEIKQKNISELPYFGYLGSEKTHRPLYESLGIGAANTPEATQDFTNALWPQGNENFCSNLLSYAKLAAELDQMVLRMVFESYGLDDQHYKSRKDCTVYLFRMMKYGVPKNNDPGLGSNIHTDKNFVTILDQNQVKGLEVKTKEGHWIGVEPSVSSFTVMAGEAFTVWSNGRIHAPLHRVGMRGKEERFSVGLFSYQRGTIQVPKELIDEEHPLRFKPFDHFEFMRYFASHPNLPVASTLEAYCAI</sequence>
<protein>
    <recommendedName>
        <fullName evidence="8">Fe2OG dioxygenase domain-containing protein</fullName>
    </recommendedName>
</protein>
<evidence type="ECO:0000313" key="9">
    <source>
        <dbReference type="EMBL" id="MBX32057.1"/>
    </source>
</evidence>
<dbReference type="Pfam" id="PF14226">
    <property type="entry name" value="DIOX_N"/>
    <property type="match status" value="1"/>
</dbReference>
<dbReference type="SUPFAM" id="SSF51197">
    <property type="entry name" value="Clavaminate synthase-like"/>
    <property type="match status" value="1"/>
</dbReference>
<keyword evidence="5 7" id="KW-0408">Iron</keyword>
<dbReference type="GO" id="GO:0046872">
    <property type="term" value="F:metal ion binding"/>
    <property type="evidence" value="ECO:0007669"/>
    <property type="project" value="UniProtKB-KW"/>
</dbReference>
<dbReference type="AlphaFoldDB" id="A0A2P2MPC6"/>
<evidence type="ECO:0000256" key="6">
    <source>
        <dbReference type="ARBA" id="ARBA00057022"/>
    </source>
</evidence>
<feature type="domain" description="Fe2OG dioxygenase" evidence="8">
    <location>
        <begin position="164"/>
        <end position="267"/>
    </location>
</feature>
<reference evidence="9" key="1">
    <citation type="submission" date="2018-02" db="EMBL/GenBank/DDBJ databases">
        <title>Rhizophora mucronata_Transcriptome.</title>
        <authorList>
            <person name="Meera S.P."/>
            <person name="Sreeshan A."/>
            <person name="Augustine A."/>
        </authorList>
    </citation>
    <scope>NUCLEOTIDE SEQUENCE</scope>
    <source>
        <tissue evidence="9">Leaf</tissue>
    </source>
</reference>
<evidence type="ECO:0000256" key="5">
    <source>
        <dbReference type="ARBA" id="ARBA00023004"/>
    </source>
</evidence>
<dbReference type="PROSITE" id="PS51471">
    <property type="entry name" value="FE2OG_OXY"/>
    <property type="match status" value="1"/>
</dbReference>
<dbReference type="InterPro" id="IPR050231">
    <property type="entry name" value="Iron_ascorbate_oxido_reductase"/>
</dbReference>
<dbReference type="Gene3D" id="2.60.120.330">
    <property type="entry name" value="B-lactam Antibiotic, Isopenicillin N Synthase, Chain"/>
    <property type="match status" value="1"/>
</dbReference>
<evidence type="ECO:0000259" key="8">
    <source>
        <dbReference type="PROSITE" id="PS51471"/>
    </source>
</evidence>
<keyword evidence="3" id="KW-0223">Dioxygenase</keyword>